<keyword evidence="3" id="KW-1185">Reference proteome</keyword>
<protein>
    <recommendedName>
        <fullName evidence="4">RNase H type-1 domain-containing protein</fullName>
    </recommendedName>
</protein>
<evidence type="ECO:0000256" key="1">
    <source>
        <dbReference type="SAM" id="MobiDB-lite"/>
    </source>
</evidence>
<accession>A0AAV8W1V8</accession>
<dbReference type="Gene3D" id="3.30.420.10">
    <property type="entry name" value="Ribonuclease H-like superfamily/Ribonuclease H"/>
    <property type="match status" value="1"/>
</dbReference>
<proteinExistence type="predicted"/>
<evidence type="ECO:0008006" key="4">
    <source>
        <dbReference type="Google" id="ProtNLM"/>
    </source>
</evidence>
<organism evidence="2 3">
    <name type="scientific">Exocentrus adspersus</name>
    <dbReference type="NCBI Taxonomy" id="1586481"/>
    <lineage>
        <taxon>Eukaryota</taxon>
        <taxon>Metazoa</taxon>
        <taxon>Ecdysozoa</taxon>
        <taxon>Arthropoda</taxon>
        <taxon>Hexapoda</taxon>
        <taxon>Insecta</taxon>
        <taxon>Pterygota</taxon>
        <taxon>Neoptera</taxon>
        <taxon>Endopterygota</taxon>
        <taxon>Coleoptera</taxon>
        <taxon>Polyphaga</taxon>
        <taxon>Cucujiformia</taxon>
        <taxon>Chrysomeloidea</taxon>
        <taxon>Cerambycidae</taxon>
        <taxon>Lamiinae</taxon>
        <taxon>Acanthocinini</taxon>
        <taxon>Exocentrus</taxon>
    </lineage>
</organism>
<evidence type="ECO:0000313" key="3">
    <source>
        <dbReference type="Proteomes" id="UP001159042"/>
    </source>
</evidence>
<comment type="caution">
    <text evidence="2">The sequence shown here is derived from an EMBL/GenBank/DDBJ whole genome shotgun (WGS) entry which is preliminary data.</text>
</comment>
<dbReference type="EMBL" id="JANEYG010000013">
    <property type="protein sequence ID" value="KAJ8920633.1"/>
    <property type="molecule type" value="Genomic_DNA"/>
</dbReference>
<name>A0AAV8W1V8_9CUCU</name>
<dbReference type="InterPro" id="IPR036397">
    <property type="entry name" value="RNaseH_sf"/>
</dbReference>
<reference evidence="2 3" key="1">
    <citation type="journal article" date="2023" name="Insect Mol. Biol.">
        <title>Genome sequencing provides insights into the evolution of gene families encoding plant cell wall-degrading enzymes in longhorned beetles.</title>
        <authorList>
            <person name="Shin N.R."/>
            <person name="Okamura Y."/>
            <person name="Kirsch R."/>
            <person name="Pauchet Y."/>
        </authorList>
    </citation>
    <scope>NUCLEOTIDE SEQUENCE [LARGE SCALE GENOMIC DNA]</scope>
    <source>
        <strain evidence="2">EAD_L_NR</strain>
    </source>
</reference>
<dbReference type="Proteomes" id="UP001159042">
    <property type="component" value="Unassembled WGS sequence"/>
</dbReference>
<feature type="region of interest" description="Disordered" evidence="1">
    <location>
        <begin position="1"/>
        <end position="23"/>
    </location>
</feature>
<evidence type="ECO:0000313" key="2">
    <source>
        <dbReference type="EMBL" id="KAJ8920633.1"/>
    </source>
</evidence>
<dbReference type="GO" id="GO:0003676">
    <property type="term" value="F:nucleic acid binding"/>
    <property type="evidence" value="ECO:0007669"/>
    <property type="project" value="InterPro"/>
</dbReference>
<feature type="compositionally biased region" description="Basic and acidic residues" evidence="1">
    <location>
        <begin position="12"/>
        <end position="23"/>
    </location>
</feature>
<gene>
    <name evidence="2" type="ORF">NQ315_004772</name>
</gene>
<dbReference type="AlphaFoldDB" id="A0AAV8W1V8"/>
<sequence>MVSQPNCGNPDRSLERRKNLHQKDLRTINSPRTRSILAEEYGDALESLARQEEARLVWVPGHIEISGNDRAD</sequence>